<evidence type="ECO:0000313" key="2">
    <source>
        <dbReference type="EMBL" id="MXO65718.1"/>
    </source>
</evidence>
<dbReference type="Pfam" id="PF06055">
    <property type="entry name" value="ExoD"/>
    <property type="match status" value="1"/>
</dbReference>
<dbReference type="InterPro" id="IPR010331">
    <property type="entry name" value="ExoD"/>
</dbReference>
<protein>
    <submittedName>
        <fullName evidence="2">Exopolysaccharide biosynthesis protein</fullName>
    </submittedName>
</protein>
<keyword evidence="1" id="KW-0812">Transmembrane</keyword>
<comment type="caution">
    <text evidence="2">The sequence shown here is derived from an EMBL/GenBank/DDBJ whole genome shotgun (WGS) entry which is preliminary data.</text>
</comment>
<proteinExistence type="predicted"/>
<evidence type="ECO:0000256" key="1">
    <source>
        <dbReference type="SAM" id="Phobius"/>
    </source>
</evidence>
<evidence type="ECO:0000313" key="3">
    <source>
        <dbReference type="Proteomes" id="UP000438476"/>
    </source>
</evidence>
<dbReference type="AlphaFoldDB" id="A0A6I4T4V1"/>
<feature type="transmembrane region" description="Helical" evidence="1">
    <location>
        <begin position="197"/>
        <end position="217"/>
    </location>
</feature>
<gene>
    <name evidence="2" type="ORF">GRI91_08120</name>
</gene>
<feature type="transmembrane region" description="Helical" evidence="1">
    <location>
        <begin position="77"/>
        <end position="98"/>
    </location>
</feature>
<dbReference type="Proteomes" id="UP000438476">
    <property type="component" value="Unassembled WGS sequence"/>
</dbReference>
<sequence>MLKLTGGPAVDKRPSIRKAQLLKQSPQNVCDILDCLDDLAEEQDEVSVDRVIHAFGSRSYGPCLIVPALLELTPIGAIPGVPTFLAITIAICAVQIVMGRRHLWLPGLIGNRGISAEKLKQGAEKLRRPARWLDRWFHGRLKALTTGMFTRIAAAIVLLLCCTVPPLELLPFASSGPMLAIAAFGLALLVRDGALMLVALALSAGALGLGAYIGLWASEGGA</sequence>
<dbReference type="PANTHER" id="PTHR41795:SF1">
    <property type="entry name" value="EXOPOLYSACCHARIDE SYNTHESIS PROTEIN"/>
    <property type="match status" value="1"/>
</dbReference>
<organism evidence="2 3">
    <name type="scientific">Altericroceibacterium endophyticum</name>
    <dbReference type="NCBI Taxonomy" id="1808508"/>
    <lineage>
        <taxon>Bacteria</taxon>
        <taxon>Pseudomonadati</taxon>
        <taxon>Pseudomonadota</taxon>
        <taxon>Alphaproteobacteria</taxon>
        <taxon>Sphingomonadales</taxon>
        <taxon>Erythrobacteraceae</taxon>
        <taxon>Altericroceibacterium</taxon>
    </lineage>
</organism>
<feature type="transmembrane region" description="Helical" evidence="1">
    <location>
        <begin position="148"/>
        <end position="166"/>
    </location>
</feature>
<dbReference type="PANTHER" id="PTHR41795">
    <property type="entry name" value="EXOPOLYSACCHARIDE SYNTHESIS PROTEIN"/>
    <property type="match status" value="1"/>
</dbReference>
<accession>A0A6I4T4V1</accession>
<name>A0A6I4T4V1_9SPHN</name>
<dbReference type="EMBL" id="WTYT01000003">
    <property type="protein sequence ID" value="MXO65718.1"/>
    <property type="molecule type" value="Genomic_DNA"/>
</dbReference>
<dbReference type="OrthoDB" id="7949130at2"/>
<dbReference type="PIRSF" id="PIRSF033239">
    <property type="entry name" value="ExoD"/>
    <property type="match status" value="1"/>
</dbReference>
<keyword evidence="3" id="KW-1185">Reference proteome</keyword>
<keyword evidence="1" id="KW-0472">Membrane</keyword>
<reference evidence="2 3" key="1">
    <citation type="submission" date="2019-12" db="EMBL/GenBank/DDBJ databases">
        <title>Genomic-based taxomic classification of the family Erythrobacteraceae.</title>
        <authorList>
            <person name="Xu L."/>
        </authorList>
    </citation>
    <scope>NUCLEOTIDE SEQUENCE [LARGE SCALE GENOMIC DNA]</scope>
    <source>
        <strain evidence="2 3">LMG 29518</strain>
    </source>
</reference>
<keyword evidence="1" id="KW-1133">Transmembrane helix</keyword>